<feature type="binding site" evidence="3">
    <location>
        <position position="155"/>
    </location>
    <ligand>
        <name>a divalent metal cation</name>
        <dbReference type="ChEBI" id="CHEBI:60240"/>
        <label>2</label>
    </ligand>
</feature>
<dbReference type="GO" id="GO:0008270">
    <property type="term" value="F:zinc ion binding"/>
    <property type="evidence" value="ECO:0007669"/>
    <property type="project" value="InterPro"/>
</dbReference>
<dbReference type="GO" id="GO:0016788">
    <property type="term" value="F:hydrolase activity, acting on ester bonds"/>
    <property type="evidence" value="ECO:0007669"/>
    <property type="project" value="InterPro"/>
</dbReference>
<comment type="cofactor">
    <cofactor evidence="3">
        <name>a divalent metal cation</name>
        <dbReference type="ChEBI" id="CHEBI:60240"/>
    </cofactor>
    <text evidence="3">Binds 2 divalent metal cations per subunit.</text>
</comment>
<comment type="caution">
    <text evidence="4">Lacks conserved residue(s) required for the propagation of feature annotation.</text>
</comment>
<keyword evidence="2" id="KW-0378">Hydrolase</keyword>
<dbReference type="PROSITE" id="PS01322">
    <property type="entry name" value="PHOSPHOTRIESTERASE_1"/>
    <property type="match status" value="1"/>
</dbReference>
<dbReference type="InterPro" id="IPR017947">
    <property type="entry name" value="AryldialkylPase_Zn-BS"/>
</dbReference>
<dbReference type="AlphaFoldDB" id="A0A242M4K9"/>
<keyword evidence="1 3" id="KW-0479">Metal-binding</keyword>
<dbReference type="Gene3D" id="3.20.20.140">
    <property type="entry name" value="Metal-dependent hydrolases"/>
    <property type="match status" value="1"/>
</dbReference>
<sequence>MLGLIEPHALGPTLMHEHLLIDLVPPRLAEDADRDDVEIDLCNCWKITYGQQPSLKNYRLDQVDVAIEEVTEMQAAGGQSIVDLTTGGLKPNPAGLAQIAKSTGVHIVMGCGHYVHEYQDPKNATRSVDDFATEMVDQITKGSWGTSIRAGIIGEIGCQAPWTDQEKRVVRGALFAQQETGAALNIHPGRDPDQPQELIDSIRSLGYDTQRVIISHIDRTIFDHERLFRLADSGCVIEFDLFGWEQSAYPMSDIDMPNDAARLKFIRALLDRGHLDQVMISHDICTRTRLGRYGGHGYQHIFANVVPRMLGRGFNQGEVDALLIENPRRLLAFA</sequence>
<dbReference type="InterPro" id="IPR001559">
    <property type="entry name" value="Phosphotriesterase"/>
</dbReference>
<feature type="binding site" evidence="3">
    <location>
        <position position="16"/>
    </location>
    <ligand>
        <name>a divalent metal cation</name>
        <dbReference type="ChEBI" id="CHEBI:60240"/>
        <label>1</label>
    </ligand>
</feature>
<comment type="caution">
    <text evidence="5">The sequence shown here is derived from an EMBL/GenBank/DDBJ whole genome shotgun (WGS) entry which is preliminary data.</text>
</comment>
<dbReference type="Proteomes" id="UP000194546">
    <property type="component" value="Unassembled WGS sequence"/>
</dbReference>
<evidence type="ECO:0000313" key="5">
    <source>
        <dbReference type="EMBL" id="OTP65956.1"/>
    </source>
</evidence>
<evidence type="ECO:0000256" key="1">
    <source>
        <dbReference type="ARBA" id="ARBA00022723"/>
    </source>
</evidence>
<evidence type="ECO:0000256" key="3">
    <source>
        <dbReference type="PIRSR" id="PIRSR601559-52"/>
    </source>
</evidence>
<proteinExistence type="inferred from homology"/>
<gene>
    <name evidence="5" type="ORF">PAMC26510_36545</name>
</gene>
<feature type="binding site" evidence="3">
    <location>
        <position position="18"/>
    </location>
    <ligand>
        <name>a divalent metal cation</name>
        <dbReference type="ChEBI" id="CHEBI:60240"/>
        <label>1</label>
    </ligand>
</feature>
<dbReference type="Pfam" id="PF02126">
    <property type="entry name" value="PTE"/>
    <property type="match status" value="1"/>
</dbReference>
<feature type="binding site" evidence="3">
    <location>
        <position position="283"/>
    </location>
    <ligand>
        <name>a divalent metal cation</name>
        <dbReference type="ChEBI" id="CHEBI:60240"/>
        <label>1</label>
    </ligand>
</feature>
<reference evidence="5 6" key="1">
    <citation type="submission" date="2017-03" db="EMBL/GenBank/DDBJ databases">
        <title>Genome analysis of strain PAMC 26510.</title>
        <authorList>
            <person name="Oh H.-M."/>
            <person name="Yang J.-A."/>
        </authorList>
    </citation>
    <scope>NUCLEOTIDE SEQUENCE [LARGE SCALE GENOMIC DNA]</scope>
    <source>
        <strain evidence="5 6">PAMC 26510</strain>
    </source>
</reference>
<feature type="binding site" evidence="3">
    <location>
        <position position="155"/>
    </location>
    <ligand>
        <name>a divalent metal cation</name>
        <dbReference type="ChEBI" id="CHEBI:60240"/>
        <label>1</label>
    </ligand>
</feature>
<feature type="binding site" evidence="3">
    <location>
        <position position="187"/>
    </location>
    <ligand>
        <name>a divalent metal cation</name>
        <dbReference type="ChEBI" id="CHEBI:60240"/>
        <label>2</label>
    </ligand>
</feature>
<protein>
    <submittedName>
        <fullName evidence="5">Putative phosphotriesterase protein</fullName>
    </submittedName>
</protein>
<accession>A0A242M4K9</accession>
<dbReference type="InterPro" id="IPR032466">
    <property type="entry name" value="Metal_Hydrolase"/>
</dbReference>
<dbReference type="EMBL" id="NBTY01000211">
    <property type="protein sequence ID" value="OTP65956.1"/>
    <property type="molecule type" value="Genomic_DNA"/>
</dbReference>
<evidence type="ECO:0000256" key="2">
    <source>
        <dbReference type="ARBA" id="ARBA00022801"/>
    </source>
</evidence>
<dbReference type="PANTHER" id="PTHR10819:SF3">
    <property type="entry name" value="PHOSPHOTRIESTERASE-RELATED PROTEIN"/>
    <property type="match status" value="1"/>
</dbReference>
<feature type="binding site" evidence="3">
    <location>
        <position position="216"/>
    </location>
    <ligand>
        <name>a divalent metal cation</name>
        <dbReference type="ChEBI" id="CHEBI:60240"/>
        <label>2</label>
    </ligand>
</feature>
<comment type="similarity">
    <text evidence="4">Belongs to the metallo-dependent hydrolases superfamily. Phosphotriesterase family.</text>
</comment>
<dbReference type="SUPFAM" id="SSF51556">
    <property type="entry name" value="Metallo-dependent hydrolases"/>
    <property type="match status" value="1"/>
</dbReference>
<evidence type="ECO:0000256" key="4">
    <source>
        <dbReference type="PROSITE-ProRule" id="PRU00679"/>
    </source>
</evidence>
<dbReference type="PANTHER" id="PTHR10819">
    <property type="entry name" value="PHOSPHOTRIESTERASE-RELATED"/>
    <property type="match status" value="1"/>
</dbReference>
<name>A0A242M4K9_CABSO</name>
<dbReference type="PROSITE" id="PS51347">
    <property type="entry name" value="PHOSPHOTRIESTERASE_2"/>
    <property type="match status" value="1"/>
</dbReference>
<evidence type="ECO:0000313" key="6">
    <source>
        <dbReference type="Proteomes" id="UP000194546"/>
    </source>
</evidence>
<organism evidence="5 6">
    <name type="scientific">Caballeronia sordidicola</name>
    <name type="common">Burkholderia sordidicola</name>
    <dbReference type="NCBI Taxonomy" id="196367"/>
    <lineage>
        <taxon>Bacteria</taxon>
        <taxon>Pseudomonadati</taxon>
        <taxon>Pseudomonadota</taxon>
        <taxon>Betaproteobacteria</taxon>
        <taxon>Burkholderiales</taxon>
        <taxon>Burkholderiaceae</taxon>
        <taxon>Caballeronia</taxon>
    </lineage>
</organism>